<feature type="compositionally biased region" description="Gly residues" evidence="1">
    <location>
        <begin position="48"/>
        <end position="58"/>
    </location>
</feature>
<feature type="region of interest" description="Disordered" evidence="1">
    <location>
        <begin position="16"/>
        <end position="58"/>
    </location>
</feature>
<accession>A0A7R9BXA0</accession>
<dbReference type="EMBL" id="OA887285">
    <property type="protein sequence ID" value="CAD7283340.1"/>
    <property type="molecule type" value="Genomic_DNA"/>
</dbReference>
<sequence>MSDIVESDFVTDLRKRNRKLKSDRSKKELKENKNSRQSRSCYGRGLPKKGGAGGKGVWGRPGWAELLNDAIEIDVDDPNYDDPREESDVMPEDIIDALNTSLDDYEFEDGFSMLTHDEGSHQSDELVDDPRPCCIS</sequence>
<feature type="region of interest" description="Disordered" evidence="1">
    <location>
        <begin position="114"/>
        <end position="136"/>
    </location>
</feature>
<gene>
    <name evidence="2" type="ORF">NMOB1V02_LOCUS10956</name>
</gene>
<evidence type="ECO:0000313" key="2">
    <source>
        <dbReference type="EMBL" id="CAD7283340.1"/>
    </source>
</evidence>
<dbReference type="Proteomes" id="UP000678499">
    <property type="component" value="Unassembled WGS sequence"/>
</dbReference>
<feature type="compositionally biased region" description="Basic and acidic residues" evidence="1">
    <location>
        <begin position="20"/>
        <end position="34"/>
    </location>
</feature>
<protein>
    <submittedName>
        <fullName evidence="2">Uncharacterized protein</fullName>
    </submittedName>
</protein>
<keyword evidence="3" id="KW-1185">Reference proteome</keyword>
<evidence type="ECO:0000256" key="1">
    <source>
        <dbReference type="SAM" id="MobiDB-lite"/>
    </source>
</evidence>
<proteinExistence type="predicted"/>
<organism evidence="2">
    <name type="scientific">Notodromas monacha</name>
    <dbReference type="NCBI Taxonomy" id="399045"/>
    <lineage>
        <taxon>Eukaryota</taxon>
        <taxon>Metazoa</taxon>
        <taxon>Ecdysozoa</taxon>
        <taxon>Arthropoda</taxon>
        <taxon>Crustacea</taxon>
        <taxon>Oligostraca</taxon>
        <taxon>Ostracoda</taxon>
        <taxon>Podocopa</taxon>
        <taxon>Podocopida</taxon>
        <taxon>Cypridocopina</taxon>
        <taxon>Cypridoidea</taxon>
        <taxon>Cyprididae</taxon>
        <taxon>Notodromas</taxon>
    </lineage>
</organism>
<name>A0A7R9BXA0_9CRUS</name>
<dbReference type="EMBL" id="CAJPEX010005248">
    <property type="protein sequence ID" value="CAG0923492.1"/>
    <property type="molecule type" value="Genomic_DNA"/>
</dbReference>
<feature type="compositionally biased region" description="Basic and acidic residues" evidence="1">
    <location>
        <begin position="115"/>
        <end position="136"/>
    </location>
</feature>
<dbReference type="AlphaFoldDB" id="A0A7R9BXA0"/>
<reference evidence="2" key="1">
    <citation type="submission" date="2020-11" db="EMBL/GenBank/DDBJ databases">
        <authorList>
            <person name="Tran Van P."/>
        </authorList>
    </citation>
    <scope>NUCLEOTIDE SEQUENCE</scope>
</reference>
<evidence type="ECO:0000313" key="3">
    <source>
        <dbReference type="Proteomes" id="UP000678499"/>
    </source>
</evidence>